<evidence type="ECO:0000313" key="4">
    <source>
        <dbReference type="Proteomes" id="UP000046176"/>
    </source>
</evidence>
<accession>A0A0T7FVJ8</accession>
<dbReference type="EMBL" id="CCRH01000015">
    <property type="protein sequence ID" value="CDZ39049.1"/>
    <property type="molecule type" value="Genomic_DNA"/>
</dbReference>
<name>A0A0T7FVJ8_NEOGA</name>
<feature type="signal peptide" evidence="2">
    <location>
        <begin position="1"/>
        <end position="24"/>
    </location>
</feature>
<protein>
    <recommendedName>
        <fullName evidence="5">Secreted protein</fullName>
    </recommendedName>
</protein>
<reference evidence="3 4" key="1">
    <citation type="submission" date="2014-08" db="EMBL/GenBank/DDBJ databases">
        <authorList>
            <person name="Chen Y.-H."/>
        </authorList>
    </citation>
    <scope>NUCLEOTIDE SEQUENCE [LARGE SCALE GENOMIC DNA]</scope>
</reference>
<dbReference type="AlphaFoldDB" id="A0A0T7FVJ8"/>
<evidence type="ECO:0000256" key="1">
    <source>
        <dbReference type="SAM" id="MobiDB-lite"/>
    </source>
</evidence>
<feature type="chain" id="PRO_5018021932" description="Secreted protein" evidence="2">
    <location>
        <begin position="25"/>
        <end position="79"/>
    </location>
</feature>
<dbReference type="RefSeq" id="WP_046668548.1">
    <property type="nucleotide sequence ID" value="NZ_CCRH01000015.1"/>
</dbReference>
<organism evidence="3 4">
    <name type="scientific">Neorhizobium galegae bv. officinalis</name>
    <dbReference type="NCBI Taxonomy" id="323656"/>
    <lineage>
        <taxon>Bacteria</taxon>
        <taxon>Pseudomonadati</taxon>
        <taxon>Pseudomonadota</taxon>
        <taxon>Alphaproteobacteria</taxon>
        <taxon>Hyphomicrobiales</taxon>
        <taxon>Rhizobiaceae</taxon>
        <taxon>Rhizobium/Agrobacterium group</taxon>
        <taxon>Neorhizobium</taxon>
    </lineage>
</organism>
<dbReference type="OrthoDB" id="8410539at2"/>
<dbReference type="Proteomes" id="UP000046176">
    <property type="component" value="Unassembled WGS sequence"/>
</dbReference>
<proteinExistence type="predicted"/>
<evidence type="ECO:0000313" key="3">
    <source>
        <dbReference type="EMBL" id="CDZ39049.1"/>
    </source>
</evidence>
<evidence type="ECO:0000256" key="2">
    <source>
        <dbReference type="SAM" id="SignalP"/>
    </source>
</evidence>
<keyword evidence="2" id="KW-0732">Signal</keyword>
<sequence>MIKSLFSTITVLALTVTVAGAALADEGDYYEGVNREVSVSVDHTSTGSIGTQHHKTEQRDSTSSNLNEGDYYEGAVRPN</sequence>
<gene>
    <name evidence="3" type="ORF">NGAL_HAMBI1145_46760</name>
</gene>
<evidence type="ECO:0008006" key="5">
    <source>
        <dbReference type="Google" id="ProtNLM"/>
    </source>
</evidence>
<feature type="region of interest" description="Disordered" evidence="1">
    <location>
        <begin position="44"/>
        <end position="79"/>
    </location>
</feature>